<comment type="caution">
    <text evidence="2">The sequence shown here is derived from an EMBL/GenBank/DDBJ whole genome shotgun (WGS) entry which is preliminary data.</text>
</comment>
<name>A0A558B7P7_9PSEU</name>
<evidence type="ECO:0000256" key="1">
    <source>
        <dbReference type="SAM" id="Phobius"/>
    </source>
</evidence>
<accession>A0A558B7P7</accession>
<dbReference type="AlphaFoldDB" id="A0A558B7P7"/>
<dbReference type="Pfam" id="PF03729">
    <property type="entry name" value="DUF308"/>
    <property type="match status" value="2"/>
</dbReference>
<organism evidence="2 3">
    <name type="scientific">Amycolatopsis rhizosphaerae</name>
    <dbReference type="NCBI Taxonomy" id="2053003"/>
    <lineage>
        <taxon>Bacteria</taxon>
        <taxon>Bacillati</taxon>
        <taxon>Actinomycetota</taxon>
        <taxon>Actinomycetes</taxon>
        <taxon>Pseudonocardiales</taxon>
        <taxon>Pseudonocardiaceae</taxon>
        <taxon>Amycolatopsis</taxon>
    </lineage>
</organism>
<feature type="transmembrane region" description="Helical" evidence="1">
    <location>
        <begin position="80"/>
        <end position="98"/>
    </location>
</feature>
<dbReference type="InterPro" id="IPR052712">
    <property type="entry name" value="Acid_resist_chaperone_HdeD"/>
</dbReference>
<protein>
    <submittedName>
        <fullName evidence="2">HdeD family acid-resistance protein</fullName>
    </submittedName>
</protein>
<feature type="transmembrane region" description="Helical" evidence="1">
    <location>
        <begin position="137"/>
        <end position="156"/>
    </location>
</feature>
<proteinExistence type="predicted"/>
<dbReference type="EMBL" id="VJWX01000370">
    <property type="protein sequence ID" value="TVT32540.1"/>
    <property type="molecule type" value="Genomic_DNA"/>
</dbReference>
<dbReference type="PANTHER" id="PTHR34989:SF1">
    <property type="entry name" value="PROTEIN HDED"/>
    <property type="match status" value="1"/>
</dbReference>
<reference evidence="2 3" key="1">
    <citation type="submission" date="2019-07" db="EMBL/GenBank/DDBJ databases">
        <authorList>
            <person name="Duangmal K."/>
            <person name="Teo W.F.A."/>
        </authorList>
    </citation>
    <scope>NUCLEOTIDE SEQUENCE [LARGE SCALE GENOMIC DNA]</scope>
    <source>
        <strain evidence="2 3">TBRC 6029</strain>
    </source>
</reference>
<keyword evidence="1" id="KW-1133">Transmembrane helix</keyword>
<dbReference type="InterPro" id="IPR005325">
    <property type="entry name" value="DUF308_memb"/>
</dbReference>
<keyword evidence="3" id="KW-1185">Reference proteome</keyword>
<keyword evidence="1" id="KW-0472">Membrane</keyword>
<reference evidence="2 3" key="2">
    <citation type="submission" date="2019-08" db="EMBL/GenBank/DDBJ databases">
        <title>Amycolatopsis acidicola sp. nov., isolated from peat swamp forest soil.</title>
        <authorList>
            <person name="Srisuk N."/>
        </authorList>
    </citation>
    <scope>NUCLEOTIDE SEQUENCE [LARGE SCALE GENOMIC DNA]</scope>
    <source>
        <strain evidence="2 3">TBRC 6029</strain>
    </source>
</reference>
<feature type="transmembrane region" description="Helical" evidence="1">
    <location>
        <begin position="21"/>
        <end position="42"/>
    </location>
</feature>
<dbReference type="OrthoDB" id="193343at2"/>
<evidence type="ECO:0000313" key="2">
    <source>
        <dbReference type="EMBL" id="TVT32540.1"/>
    </source>
</evidence>
<feature type="transmembrane region" description="Helical" evidence="1">
    <location>
        <begin position="48"/>
        <end position="68"/>
    </location>
</feature>
<dbReference type="PANTHER" id="PTHR34989">
    <property type="entry name" value="PROTEIN HDED"/>
    <property type="match status" value="1"/>
</dbReference>
<keyword evidence="1" id="KW-0812">Transmembrane</keyword>
<feature type="transmembrane region" description="Helical" evidence="1">
    <location>
        <begin position="104"/>
        <end position="125"/>
    </location>
</feature>
<feature type="transmembrane region" description="Helical" evidence="1">
    <location>
        <begin position="162"/>
        <end position="181"/>
    </location>
</feature>
<sequence>MSDNTTGGWGPGHQAGELARSATGVIVLGVTALIAGVLILAWPGATVVAVAFVFALQIIVAGIFRIIAAFSAHEIRGGGRVLLALLGIVSILVGILCLRHPFQTVAVLVLLLGLFWIVAGILETVHAAGAHDMPGRGWALAAGVISIIAGIFVLAFSATSVLILVLVLGIELLVYGALTTGRGIQLRQRSHRAAVRTGHRPVHP</sequence>
<dbReference type="RefSeq" id="WP_144591759.1">
    <property type="nucleotide sequence ID" value="NZ_VJWX01000370.1"/>
</dbReference>
<dbReference type="GO" id="GO:0005886">
    <property type="term" value="C:plasma membrane"/>
    <property type="evidence" value="ECO:0007669"/>
    <property type="project" value="TreeGrafter"/>
</dbReference>
<evidence type="ECO:0000313" key="3">
    <source>
        <dbReference type="Proteomes" id="UP000320011"/>
    </source>
</evidence>
<gene>
    <name evidence="2" type="ORF">FNH05_27655</name>
</gene>
<dbReference type="Proteomes" id="UP000320011">
    <property type="component" value="Unassembled WGS sequence"/>
</dbReference>